<dbReference type="FunFam" id="2.60.40.420:FF:000049">
    <property type="entry name" value="Laccase"/>
    <property type="match status" value="1"/>
</dbReference>
<feature type="non-terminal residue" evidence="17">
    <location>
        <position position="1"/>
    </location>
</feature>
<evidence type="ECO:0000256" key="2">
    <source>
        <dbReference type="ARBA" id="ARBA00001935"/>
    </source>
</evidence>
<dbReference type="GO" id="GO:0005507">
    <property type="term" value="F:copper ion binding"/>
    <property type="evidence" value="ECO:0007669"/>
    <property type="project" value="InterPro"/>
</dbReference>
<dbReference type="Pfam" id="PF07731">
    <property type="entry name" value="Cu-oxidase_2"/>
    <property type="match status" value="1"/>
</dbReference>
<keyword evidence="7" id="KW-0964">Secreted</keyword>
<comment type="similarity">
    <text evidence="4">Belongs to the multicopper oxidase family.</text>
</comment>
<dbReference type="InterPro" id="IPR017761">
    <property type="entry name" value="Laccase"/>
</dbReference>
<dbReference type="Proteomes" id="UP000824469">
    <property type="component" value="Unassembled WGS sequence"/>
</dbReference>
<dbReference type="InterPro" id="IPR001117">
    <property type="entry name" value="Cu-oxidase_2nd"/>
</dbReference>
<dbReference type="InterPro" id="IPR008972">
    <property type="entry name" value="Cupredoxin"/>
</dbReference>
<comment type="caution">
    <text evidence="17">The sequence shown here is derived from an EMBL/GenBank/DDBJ whole genome shotgun (WGS) entry which is preliminary data.</text>
</comment>
<feature type="domain" description="Plastocyanin-like" evidence="14">
    <location>
        <begin position="241"/>
        <end position="392"/>
    </location>
</feature>
<evidence type="ECO:0000256" key="10">
    <source>
        <dbReference type="ARBA" id="ARBA00023002"/>
    </source>
</evidence>
<evidence type="ECO:0000256" key="9">
    <source>
        <dbReference type="ARBA" id="ARBA00022737"/>
    </source>
</evidence>
<evidence type="ECO:0000259" key="15">
    <source>
        <dbReference type="Pfam" id="PF07731"/>
    </source>
</evidence>
<feature type="transmembrane region" description="Helical" evidence="13">
    <location>
        <begin position="89"/>
        <end position="108"/>
    </location>
</feature>
<evidence type="ECO:0000256" key="1">
    <source>
        <dbReference type="ARBA" id="ARBA00000349"/>
    </source>
</evidence>
<dbReference type="Pfam" id="PF07732">
    <property type="entry name" value="Cu-oxidase_3"/>
    <property type="match status" value="1"/>
</dbReference>
<dbReference type="InterPro" id="IPR011707">
    <property type="entry name" value="Cu-oxidase-like_N"/>
</dbReference>
<organism evidence="17 18">
    <name type="scientific">Taxus chinensis</name>
    <name type="common">Chinese yew</name>
    <name type="synonym">Taxus wallichiana var. chinensis</name>
    <dbReference type="NCBI Taxonomy" id="29808"/>
    <lineage>
        <taxon>Eukaryota</taxon>
        <taxon>Viridiplantae</taxon>
        <taxon>Streptophyta</taxon>
        <taxon>Embryophyta</taxon>
        <taxon>Tracheophyta</taxon>
        <taxon>Spermatophyta</taxon>
        <taxon>Pinopsida</taxon>
        <taxon>Pinidae</taxon>
        <taxon>Conifers II</taxon>
        <taxon>Cupressales</taxon>
        <taxon>Taxaceae</taxon>
        <taxon>Taxus</taxon>
    </lineage>
</organism>
<dbReference type="EC" id="1.10.3.2" evidence="5"/>
<reference evidence="17 18" key="1">
    <citation type="journal article" date="2021" name="Nat. Plants">
        <title>The Taxus genome provides insights into paclitaxel biosynthesis.</title>
        <authorList>
            <person name="Xiong X."/>
            <person name="Gou J."/>
            <person name="Liao Q."/>
            <person name="Li Y."/>
            <person name="Zhou Q."/>
            <person name="Bi G."/>
            <person name="Li C."/>
            <person name="Du R."/>
            <person name="Wang X."/>
            <person name="Sun T."/>
            <person name="Guo L."/>
            <person name="Liang H."/>
            <person name="Lu P."/>
            <person name="Wu Y."/>
            <person name="Zhang Z."/>
            <person name="Ro D.K."/>
            <person name="Shang Y."/>
            <person name="Huang S."/>
            <person name="Yan J."/>
        </authorList>
    </citation>
    <scope>NUCLEOTIDE SEQUENCE [LARGE SCALE GENOMIC DNA]</scope>
    <source>
        <strain evidence="17">Ta-2019</strain>
    </source>
</reference>
<evidence type="ECO:0000256" key="5">
    <source>
        <dbReference type="ARBA" id="ARBA00012297"/>
    </source>
</evidence>
<dbReference type="PANTHER" id="PTHR11709:SF417">
    <property type="entry name" value="LACCASE-17"/>
    <property type="match status" value="1"/>
</dbReference>
<evidence type="ECO:0000256" key="7">
    <source>
        <dbReference type="ARBA" id="ARBA00022525"/>
    </source>
</evidence>
<dbReference type="InterPro" id="IPR034285">
    <property type="entry name" value="CuRO_2_LCC"/>
</dbReference>
<feature type="domain" description="Plastocyanin-like" evidence="16">
    <location>
        <begin position="114"/>
        <end position="227"/>
    </location>
</feature>
<evidence type="ECO:0000256" key="13">
    <source>
        <dbReference type="SAM" id="Phobius"/>
    </source>
</evidence>
<evidence type="ECO:0000259" key="14">
    <source>
        <dbReference type="Pfam" id="PF00394"/>
    </source>
</evidence>
<keyword evidence="18" id="KW-1185">Reference proteome</keyword>
<keyword evidence="13" id="KW-0812">Transmembrane</keyword>
<sequence length="641" mass="69897">SNPPEAQSSSEVVSMLEAASLLVLTLVVLLDVDAGGSPLTADAVIEWIGSSFWFYIYLIYNRDSMHITFVGVDYSELTARGGLSNVVKLLSVLCIIFMAPWAACGALVEQNFTVATQSVTRLCNQQNIVTVNGQFPGPILSVSEGDNVVVHVQNNSPYNLTLHWHGVRQLRSCWADGPAYVTQCPITPGNTFTYNFSITGQEGTLWWHAHISYLRATVHGALAISPRTGNAFPFTTPDAEIPIILGEWWDANVEDVIADAIRTGGVPNDSDAFTINGQPGDFFPCSTNDTTRILIEAGKTYLLRIVNAAMNHAHFFKIAQHNMTVVAVDAVYTKQYETDVLVIQPGNTMDVLLTASQQSGLYYMGARVYFSQPQNGQFVNITTTAILQYNGSSSSSSSPILPDLPPFNDTPTAFKFSTDLRSLRPSVPQTVDQEMLITEGFGLVSCPNNSCAGINGSRAVGSLNNISYVDPDIAILQAYYSGIDGVFTRDFPDNPPVVFNYTGNVPVSLWEPELGTRVKVLKFNSSVQIVFQNTRIITIENHPIHLHGHDFYVVGQGFGNYNSQTDPANFNLVDPQMLNTVGVPTGGWAAIRFQANNPGAWLLHCHFDSHSALGFDMVFITEDGPGNSDKLPPPPLDLPQC</sequence>
<dbReference type="InterPro" id="IPR034289">
    <property type="entry name" value="CuRO_3_LCC"/>
</dbReference>
<evidence type="ECO:0000313" key="17">
    <source>
        <dbReference type="EMBL" id="KAH9328966.1"/>
    </source>
</evidence>
<dbReference type="GO" id="GO:0052716">
    <property type="term" value="F:hydroquinone:oxygen oxidoreductase activity"/>
    <property type="evidence" value="ECO:0007669"/>
    <property type="project" value="UniProtKB-EC"/>
</dbReference>
<evidence type="ECO:0000256" key="6">
    <source>
        <dbReference type="ARBA" id="ARBA00022523"/>
    </source>
</evidence>
<keyword evidence="11" id="KW-0186">Copper</keyword>
<comment type="catalytic activity">
    <reaction evidence="1">
        <text>4 hydroquinone + O2 = 4 benzosemiquinone + 2 H2O</text>
        <dbReference type="Rhea" id="RHEA:11276"/>
        <dbReference type="ChEBI" id="CHEBI:15377"/>
        <dbReference type="ChEBI" id="CHEBI:15379"/>
        <dbReference type="ChEBI" id="CHEBI:17594"/>
        <dbReference type="ChEBI" id="CHEBI:17977"/>
        <dbReference type="EC" id="1.10.3.2"/>
    </reaction>
</comment>
<dbReference type="CDD" id="cd13849">
    <property type="entry name" value="CuRO_1_LCC_plant"/>
    <property type="match status" value="1"/>
</dbReference>
<dbReference type="PANTHER" id="PTHR11709">
    <property type="entry name" value="MULTI-COPPER OXIDASE"/>
    <property type="match status" value="1"/>
</dbReference>
<feature type="domain" description="Plastocyanin-like" evidence="15">
    <location>
        <begin position="490"/>
        <end position="623"/>
    </location>
</feature>
<feature type="transmembrane region" description="Helical" evidence="13">
    <location>
        <begin position="12"/>
        <end position="32"/>
    </location>
</feature>
<dbReference type="GO" id="GO:0048046">
    <property type="term" value="C:apoplast"/>
    <property type="evidence" value="ECO:0007669"/>
    <property type="project" value="UniProtKB-SubCell"/>
</dbReference>
<gene>
    <name evidence="17" type="ORF">KI387_001074</name>
</gene>
<dbReference type="AlphaFoldDB" id="A0AA38GTR5"/>
<accession>A0AA38GTR5</accession>
<keyword evidence="13" id="KW-0472">Membrane</keyword>
<dbReference type="EMBL" id="JAHRHJ020000001">
    <property type="protein sequence ID" value="KAH9328966.1"/>
    <property type="molecule type" value="Genomic_DNA"/>
</dbReference>
<keyword evidence="9" id="KW-0677">Repeat</keyword>
<evidence type="ECO:0000256" key="4">
    <source>
        <dbReference type="ARBA" id="ARBA00010609"/>
    </source>
</evidence>
<proteinExistence type="inferred from homology"/>
<dbReference type="CDD" id="cd13875">
    <property type="entry name" value="CuRO_2_LCC_plant"/>
    <property type="match status" value="1"/>
</dbReference>
<evidence type="ECO:0000259" key="16">
    <source>
        <dbReference type="Pfam" id="PF07732"/>
    </source>
</evidence>
<dbReference type="NCBIfam" id="TIGR03389">
    <property type="entry name" value="laccase"/>
    <property type="match status" value="1"/>
</dbReference>
<feature type="transmembrane region" description="Helical" evidence="13">
    <location>
        <begin position="44"/>
        <end position="60"/>
    </location>
</feature>
<keyword evidence="12" id="KW-0439">Lignin degradation</keyword>
<comment type="cofactor">
    <cofactor evidence="2">
        <name>Cu cation</name>
        <dbReference type="ChEBI" id="CHEBI:23378"/>
    </cofactor>
</comment>
<evidence type="ECO:0000313" key="18">
    <source>
        <dbReference type="Proteomes" id="UP000824469"/>
    </source>
</evidence>
<dbReference type="GO" id="GO:0046274">
    <property type="term" value="P:lignin catabolic process"/>
    <property type="evidence" value="ECO:0007669"/>
    <property type="project" value="UniProtKB-KW"/>
</dbReference>
<evidence type="ECO:0000256" key="3">
    <source>
        <dbReference type="ARBA" id="ARBA00004271"/>
    </source>
</evidence>
<dbReference type="Gene3D" id="2.60.40.420">
    <property type="entry name" value="Cupredoxins - blue copper proteins"/>
    <property type="match status" value="3"/>
</dbReference>
<protein>
    <recommendedName>
        <fullName evidence="5">laccase</fullName>
        <ecNumber evidence="5">1.10.3.2</ecNumber>
    </recommendedName>
</protein>
<dbReference type="InterPro" id="IPR034288">
    <property type="entry name" value="CuRO_1_LCC"/>
</dbReference>
<name>A0AA38GTR5_TAXCH</name>
<dbReference type="SUPFAM" id="SSF49503">
    <property type="entry name" value="Cupredoxins"/>
    <property type="match status" value="3"/>
</dbReference>
<keyword evidence="8" id="KW-0479">Metal-binding</keyword>
<evidence type="ECO:0000256" key="12">
    <source>
        <dbReference type="ARBA" id="ARBA00023185"/>
    </source>
</evidence>
<keyword evidence="6" id="KW-0052">Apoplast</keyword>
<dbReference type="InterPro" id="IPR045087">
    <property type="entry name" value="Cu-oxidase_fam"/>
</dbReference>
<dbReference type="InterPro" id="IPR011706">
    <property type="entry name" value="Cu-oxidase_C"/>
</dbReference>
<evidence type="ECO:0000256" key="11">
    <source>
        <dbReference type="ARBA" id="ARBA00023008"/>
    </source>
</evidence>
<keyword evidence="10" id="KW-0560">Oxidoreductase</keyword>
<dbReference type="CDD" id="cd13897">
    <property type="entry name" value="CuRO_3_LCC_plant"/>
    <property type="match status" value="1"/>
</dbReference>
<keyword evidence="13" id="KW-1133">Transmembrane helix</keyword>
<dbReference type="Pfam" id="PF00394">
    <property type="entry name" value="Cu-oxidase"/>
    <property type="match status" value="1"/>
</dbReference>
<evidence type="ECO:0000256" key="8">
    <source>
        <dbReference type="ARBA" id="ARBA00022723"/>
    </source>
</evidence>
<comment type="subcellular location">
    <subcellularLocation>
        <location evidence="3">Secreted</location>
        <location evidence="3">Extracellular space</location>
        <location evidence="3">Apoplast</location>
    </subcellularLocation>
</comment>